<evidence type="ECO:0000256" key="1">
    <source>
        <dbReference type="ARBA" id="ARBA00022679"/>
    </source>
</evidence>
<dbReference type="Proteomes" id="UP001595937">
    <property type="component" value="Unassembled WGS sequence"/>
</dbReference>
<dbReference type="PROSITE" id="PS51186">
    <property type="entry name" value="GNAT"/>
    <property type="match status" value="1"/>
</dbReference>
<sequence>MEIRDATAAHLDALTALYNDAVEHTTAIWNDHAVDREDRAVWLAQRRRDGFPVLVCLGDGDGDGEGSGAAGELLGYATYGMFRPHDGFRGTVEDSVYVRSDQQGRGVGRALLEALVTRAREQGVQAMIAAIEAGNIGSVRLHEKLGFEHRGTLPQVGTKFGRRLDLALLQLMVTPVSS</sequence>
<keyword evidence="5" id="KW-1185">Reference proteome</keyword>
<organism evidence="4 5">
    <name type="scientific">Brachybacterium tyrofermentans</name>
    <dbReference type="NCBI Taxonomy" id="47848"/>
    <lineage>
        <taxon>Bacteria</taxon>
        <taxon>Bacillati</taxon>
        <taxon>Actinomycetota</taxon>
        <taxon>Actinomycetes</taxon>
        <taxon>Micrococcales</taxon>
        <taxon>Dermabacteraceae</taxon>
        <taxon>Brachybacterium</taxon>
    </lineage>
</organism>
<dbReference type="Gene3D" id="3.40.630.30">
    <property type="match status" value="1"/>
</dbReference>
<dbReference type="GO" id="GO:0016746">
    <property type="term" value="F:acyltransferase activity"/>
    <property type="evidence" value="ECO:0007669"/>
    <property type="project" value="UniProtKB-KW"/>
</dbReference>
<dbReference type="PANTHER" id="PTHR43072">
    <property type="entry name" value="N-ACETYLTRANSFERASE"/>
    <property type="match status" value="1"/>
</dbReference>
<gene>
    <name evidence="4" type="ORF">ACFPK8_14585</name>
</gene>
<dbReference type="RefSeq" id="WP_193118147.1">
    <property type="nucleotide sequence ID" value="NZ_BAAAIR010000040.1"/>
</dbReference>
<dbReference type="InterPro" id="IPR000182">
    <property type="entry name" value="GNAT_dom"/>
</dbReference>
<comment type="caution">
    <text evidence="4">The sequence shown here is derived from an EMBL/GenBank/DDBJ whole genome shotgun (WGS) entry which is preliminary data.</text>
</comment>
<dbReference type="EMBL" id="JBHSLN010000080">
    <property type="protein sequence ID" value="MFC5298737.1"/>
    <property type="molecule type" value="Genomic_DNA"/>
</dbReference>
<keyword evidence="2 4" id="KW-0012">Acyltransferase</keyword>
<evidence type="ECO:0000313" key="4">
    <source>
        <dbReference type="EMBL" id="MFC5298737.1"/>
    </source>
</evidence>
<evidence type="ECO:0000259" key="3">
    <source>
        <dbReference type="PROSITE" id="PS51186"/>
    </source>
</evidence>
<dbReference type="GeneID" id="303297699"/>
<dbReference type="CDD" id="cd04301">
    <property type="entry name" value="NAT_SF"/>
    <property type="match status" value="1"/>
</dbReference>
<evidence type="ECO:0000256" key="2">
    <source>
        <dbReference type="ARBA" id="ARBA00023315"/>
    </source>
</evidence>
<feature type="domain" description="N-acetyltransferase" evidence="3">
    <location>
        <begin position="1"/>
        <end position="165"/>
    </location>
</feature>
<dbReference type="Pfam" id="PF00583">
    <property type="entry name" value="Acetyltransf_1"/>
    <property type="match status" value="1"/>
</dbReference>
<reference evidence="5" key="1">
    <citation type="journal article" date="2019" name="Int. J. Syst. Evol. Microbiol.">
        <title>The Global Catalogue of Microorganisms (GCM) 10K type strain sequencing project: providing services to taxonomists for standard genome sequencing and annotation.</title>
        <authorList>
            <consortium name="The Broad Institute Genomics Platform"/>
            <consortium name="The Broad Institute Genome Sequencing Center for Infectious Disease"/>
            <person name="Wu L."/>
            <person name="Ma J."/>
        </authorList>
    </citation>
    <scope>NUCLEOTIDE SEQUENCE [LARGE SCALE GENOMIC DNA]</scope>
    <source>
        <strain evidence="5">CGMCC 1.16455</strain>
    </source>
</reference>
<name>A0ABW0FHQ5_9MICO</name>
<evidence type="ECO:0000313" key="5">
    <source>
        <dbReference type="Proteomes" id="UP001595937"/>
    </source>
</evidence>
<dbReference type="EC" id="2.3.-.-" evidence="4"/>
<dbReference type="InterPro" id="IPR016181">
    <property type="entry name" value="Acyl_CoA_acyltransferase"/>
</dbReference>
<protein>
    <submittedName>
        <fullName evidence="4">GNAT family N-acetyltransferase</fullName>
        <ecNumber evidence="4">2.3.-.-</ecNumber>
    </submittedName>
</protein>
<proteinExistence type="predicted"/>
<accession>A0ABW0FHQ5</accession>
<dbReference type="SUPFAM" id="SSF55729">
    <property type="entry name" value="Acyl-CoA N-acyltransferases (Nat)"/>
    <property type="match status" value="1"/>
</dbReference>
<dbReference type="PANTHER" id="PTHR43072:SF23">
    <property type="entry name" value="UPF0039 PROTEIN C11D3.02C"/>
    <property type="match status" value="1"/>
</dbReference>
<keyword evidence="1 4" id="KW-0808">Transferase</keyword>